<gene>
    <name evidence="2" type="ORF">MPIPNATIZW_LOCUS18481</name>
</gene>
<keyword evidence="3" id="KW-1185">Reference proteome</keyword>
<dbReference type="EMBL" id="OY882879">
    <property type="protein sequence ID" value="CAK6450175.1"/>
    <property type="molecule type" value="Genomic_DNA"/>
</dbReference>
<evidence type="ECO:0000313" key="3">
    <source>
        <dbReference type="Proteomes" id="UP001314169"/>
    </source>
</evidence>
<organism evidence="2 3">
    <name type="scientific">Pipistrellus nathusii</name>
    <name type="common">Nathusius' pipistrelle</name>
    <dbReference type="NCBI Taxonomy" id="59473"/>
    <lineage>
        <taxon>Eukaryota</taxon>
        <taxon>Metazoa</taxon>
        <taxon>Chordata</taxon>
        <taxon>Craniata</taxon>
        <taxon>Vertebrata</taxon>
        <taxon>Euteleostomi</taxon>
        <taxon>Mammalia</taxon>
        <taxon>Eutheria</taxon>
        <taxon>Laurasiatheria</taxon>
        <taxon>Chiroptera</taxon>
        <taxon>Yangochiroptera</taxon>
        <taxon>Vespertilionidae</taxon>
        <taxon>Pipistrellus</taxon>
    </lineage>
</organism>
<evidence type="ECO:0000256" key="1">
    <source>
        <dbReference type="SAM" id="MobiDB-lite"/>
    </source>
</evidence>
<sequence>MDQETSSTKGNWKSVSQNGDNKKDKKMKKMADIRSGIKQCEEKNEKDRKNQIIAISSRKGRKIPVRKPADEEVPECSSTTNDAQCLPDEDP</sequence>
<feature type="compositionally biased region" description="Basic and acidic residues" evidence="1">
    <location>
        <begin position="39"/>
        <end position="50"/>
    </location>
</feature>
<feature type="region of interest" description="Disordered" evidence="1">
    <location>
        <begin position="1"/>
        <end position="91"/>
    </location>
</feature>
<accession>A0ABP0AL59</accession>
<reference evidence="2" key="1">
    <citation type="submission" date="2023-12" db="EMBL/GenBank/DDBJ databases">
        <authorList>
            <person name="Brown T."/>
        </authorList>
    </citation>
    <scope>NUCLEOTIDE SEQUENCE</scope>
</reference>
<dbReference type="Proteomes" id="UP001314169">
    <property type="component" value="Chromosome X"/>
</dbReference>
<name>A0ABP0AL59_PIPNA</name>
<evidence type="ECO:0000313" key="2">
    <source>
        <dbReference type="EMBL" id="CAK6450175.1"/>
    </source>
</evidence>
<proteinExistence type="predicted"/>
<protein>
    <submittedName>
        <fullName evidence="2">Uncharacterized protein</fullName>
    </submittedName>
</protein>
<feature type="compositionally biased region" description="Polar residues" evidence="1">
    <location>
        <begin position="1"/>
        <end position="19"/>
    </location>
</feature>